<organism evidence="1">
    <name type="scientific">Arundo donax</name>
    <name type="common">Giant reed</name>
    <name type="synonym">Donax arundinaceus</name>
    <dbReference type="NCBI Taxonomy" id="35708"/>
    <lineage>
        <taxon>Eukaryota</taxon>
        <taxon>Viridiplantae</taxon>
        <taxon>Streptophyta</taxon>
        <taxon>Embryophyta</taxon>
        <taxon>Tracheophyta</taxon>
        <taxon>Spermatophyta</taxon>
        <taxon>Magnoliopsida</taxon>
        <taxon>Liliopsida</taxon>
        <taxon>Poales</taxon>
        <taxon>Poaceae</taxon>
        <taxon>PACMAD clade</taxon>
        <taxon>Arundinoideae</taxon>
        <taxon>Arundineae</taxon>
        <taxon>Arundo</taxon>
    </lineage>
</organism>
<reference evidence="1" key="1">
    <citation type="submission" date="2014-09" db="EMBL/GenBank/DDBJ databases">
        <authorList>
            <person name="Magalhaes I.L.F."/>
            <person name="Oliveira U."/>
            <person name="Santos F.R."/>
            <person name="Vidigal T.H.D.A."/>
            <person name="Brescovit A.D."/>
            <person name="Santos A.J."/>
        </authorList>
    </citation>
    <scope>NUCLEOTIDE SEQUENCE</scope>
    <source>
        <tissue evidence="1">Shoot tissue taken approximately 20 cm above the soil surface</tissue>
    </source>
</reference>
<sequence>MVARGGRVMVNCGGGCVEADEEARDGEAVKDATLRAIAAAFGEGMVSVMDVDESCVAMTGPPVMAPEEAAVWKTRLPPELRHFVDMWRPYNGKSGGGLAGRFFSGS</sequence>
<dbReference type="AlphaFoldDB" id="A0A0A9HG14"/>
<accession>A0A0A9HG14</accession>
<protein>
    <submittedName>
        <fullName evidence="1">Uncharacterized protein</fullName>
    </submittedName>
</protein>
<reference evidence="1" key="2">
    <citation type="journal article" date="2015" name="Data Brief">
        <title>Shoot transcriptome of the giant reed, Arundo donax.</title>
        <authorList>
            <person name="Barrero R.A."/>
            <person name="Guerrero F.D."/>
            <person name="Moolhuijzen P."/>
            <person name="Goolsby J.A."/>
            <person name="Tidwell J."/>
            <person name="Bellgard S.E."/>
            <person name="Bellgard M.I."/>
        </authorList>
    </citation>
    <scope>NUCLEOTIDE SEQUENCE</scope>
    <source>
        <tissue evidence="1">Shoot tissue taken approximately 20 cm above the soil surface</tissue>
    </source>
</reference>
<dbReference type="EMBL" id="GBRH01166033">
    <property type="protein sequence ID" value="JAE31863.1"/>
    <property type="molecule type" value="Transcribed_RNA"/>
</dbReference>
<evidence type="ECO:0000313" key="1">
    <source>
        <dbReference type="EMBL" id="JAE31863.1"/>
    </source>
</evidence>
<proteinExistence type="predicted"/>
<name>A0A0A9HG14_ARUDO</name>